<dbReference type="SMART" id="SM00128">
    <property type="entry name" value="IPPc"/>
    <property type="match status" value="1"/>
</dbReference>
<dbReference type="InterPro" id="IPR036691">
    <property type="entry name" value="Endo/exonu/phosph_ase_sf"/>
</dbReference>
<dbReference type="Gene3D" id="1.10.555.10">
    <property type="entry name" value="Rho GTPase activation protein"/>
    <property type="match status" value="1"/>
</dbReference>
<dbReference type="AlphaFoldDB" id="A0AA85J3B7"/>
<dbReference type="Pfam" id="PF22669">
    <property type="entry name" value="Exo_endo_phos2"/>
    <property type="match status" value="1"/>
</dbReference>
<evidence type="ECO:0000313" key="7">
    <source>
        <dbReference type="Proteomes" id="UP000050795"/>
    </source>
</evidence>
<evidence type="ECO:0000256" key="5">
    <source>
        <dbReference type="SAM" id="MobiDB-lite"/>
    </source>
</evidence>
<sequence length="1221" mass="137037">MDLLNSDTDCVDVVRNYLSIHGTDVDASSDSCEVAFPATFIHDQTRYGIIISLVQNSSSNQSALFIFSRAKNYDEIELTDLVIVDKDSFCGEIDSRVHLPVCGKRIVDVVVQKTEKSANQQVKLYIVSNNVNNKHKNTSKEAKGNTSDIDSDVDGDDNDKSCAKNTVFLKSLNDVSGEKTIKKYRFHLSPVSFTLEFDQIKDALEFRKQLLNLSSMKLSELEDISTMYEVGQEALTTLNTSSSTSSCITTSTSEELFWLKKYWESVSQSSSSLLNTSSGRQLSSSNVTVNTTTTEVNGESMHHSSVVSKSTPYSATNVSIINKSIASPLSNMTDTKPSQVSEIEQLTNGYTSSTHSSDSKHSLSEKHSPSSSSSNLCHSKSSGTLHPLKSCHPLEELSTRLIDQQLMKAEEKDLMNSSLTNLDIDVSNKSSSGTVKLSHSCLDLTSNIYDSQSNKSKEYLEPRVFRARFNQAGNLIQKKLTERMNEYCKSEKISIYLGTWNVNGRSDNCMPLDDWLMPPDGQPPADIYVFGFQEMDLSLSVITLNKTSPTGPEEKWVQQLEEALGGLLKRPSPHALWAQKTGSVKSFAAQWFHHTGGGYLRVERVRLAGIIMIVYISARLSSHLHRDEISCQVVPTGVFNVMGNKGGVGIRLTVFNSSLCFVNCHLAAGELNLDRRNQDFREITRKMIFEFPMNPKSIIYPPERSYISDHDIVFVFGDLNYRIVGLDSSYVRKSIFGKDFTSLLKNDELLKQFESRKAFDGYREPPINFAPTYKFDMNSNVYDSSDKNRIPSYCDRILWSGKDCEPVVYRSHPVFVCSDHKPVSGYFSVNLRRIKRAAFQRTYESVLLSIDLTTNLSLPQAELDRQELDFGCVRFHELCSQTLTLTNIGLNDFQFKFLREGIGAFPSWLTVNPSCDWVKQGTSVKLEFQIFVNYKEVYALNSGLAKLSTIIVLQLEDGKDYFISISGQFIPTSFGLPLILLLTMGSDPVTKLSISELQEQIKLSRSENSDYFRTKLSTIANQKPFHVPKEIFRLVNHINEYITEPDLFRQMGPSSDITVIRDILDTTPASCPFPETISIHSIASCLLLFLNTLPESVIPPPYQEKCLNSLANFECAIQALQLLPVCNQNLFYYLITFMQRCLSYKEQNGTDIDLLAPCFGEIFFLESQVNNNNNCSSPGLVVTTNAQKNALAVKQLKRAAFISIFLRYNYLVSVSTLTTPH</sequence>
<feature type="compositionally biased region" description="Low complexity" evidence="5">
    <location>
        <begin position="369"/>
        <end position="382"/>
    </location>
</feature>
<dbReference type="GO" id="GO:0004439">
    <property type="term" value="F:phosphatidylinositol-4,5-bisphosphate 5-phosphatase activity"/>
    <property type="evidence" value="ECO:0007669"/>
    <property type="project" value="TreeGrafter"/>
</dbReference>
<dbReference type="InterPro" id="IPR046985">
    <property type="entry name" value="IP5"/>
</dbReference>
<dbReference type="GO" id="GO:0007165">
    <property type="term" value="P:signal transduction"/>
    <property type="evidence" value="ECO:0007669"/>
    <property type="project" value="InterPro"/>
</dbReference>
<keyword evidence="4" id="KW-0968">Cytoplasmic vesicle</keyword>
<name>A0AA85J3B7_TRIRE</name>
<comment type="subcellular location">
    <subcellularLocation>
        <location evidence="2">Cytoplasmic vesicle</location>
        <location evidence="2">Phagosome membrane</location>
    </subcellularLocation>
    <subcellularLocation>
        <location evidence="1">Early endosome membrane</location>
    </subcellularLocation>
</comment>
<evidence type="ECO:0000313" key="8">
    <source>
        <dbReference type="WBParaSite" id="TREG1_127180.1"/>
    </source>
</evidence>
<evidence type="ECO:0000259" key="6">
    <source>
        <dbReference type="PROSITE" id="PS50238"/>
    </source>
</evidence>
<dbReference type="Proteomes" id="UP000050795">
    <property type="component" value="Unassembled WGS sequence"/>
</dbReference>
<dbReference type="InterPro" id="IPR013783">
    <property type="entry name" value="Ig-like_fold"/>
</dbReference>
<feature type="compositionally biased region" description="Basic and acidic residues" evidence="5">
    <location>
        <begin position="357"/>
        <end position="368"/>
    </location>
</feature>
<dbReference type="WBParaSite" id="TREG1_127180.1">
    <property type="protein sequence ID" value="TREG1_127180.1"/>
    <property type="gene ID" value="TREG1_127180"/>
</dbReference>
<keyword evidence="3" id="KW-0967">Endosome</keyword>
<reference evidence="7" key="1">
    <citation type="submission" date="2022-06" db="EMBL/GenBank/DDBJ databases">
        <authorList>
            <person name="Berger JAMES D."/>
            <person name="Berger JAMES D."/>
        </authorList>
    </citation>
    <scope>NUCLEOTIDE SEQUENCE [LARGE SCALE GENOMIC DNA]</scope>
</reference>
<dbReference type="Gene3D" id="3.60.10.10">
    <property type="entry name" value="Endonuclease/exonuclease/phosphatase"/>
    <property type="match status" value="1"/>
</dbReference>
<dbReference type="InterPro" id="IPR048869">
    <property type="entry name" value="OCRL-1_2_ASH"/>
</dbReference>
<evidence type="ECO:0000256" key="4">
    <source>
        <dbReference type="ARBA" id="ARBA00023329"/>
    </source>
</evidence>
<dbReference type="Gene3D" id="2.60.40.10">
    <property type="entry name" value="Immunoglobulins"/>
    <property type="match status" value="1"/>
</dbReference>
<accession>A0AA85J3B7</accession>
<evidence type="ECO:0000256" key="1">
    <source>
        <dbReference type="ARBA" id="ARBA00004146"/>
    </source>
</evidence>
<dbReference type="SUPFAM" id="SSF56219">
    <property type="entry name" value="DNase I-like"/>
    <property type="match status" value="1"/>
</dbReference>
<feature type="region of interest" description="Disordered" evidence="5">
    <location>
        <begin position="349"/>
        <end position="382"/>
    </location>
</feature>
<dbReference type="InterPro" id="IPR000198">
    <property type="entry name" value="RhoGAP_dom"/>
</dbReference>
<dbReference type="Pfam" id="PF00620">
    <property type="entry name" value="RhoGAP"/>
    <property type="match status" value="1"/>
</dbReference>
<dbReference type="PANTHER" id="PTHR11200">
    <property type="entry name" value="INOSITOL 5-PHOSPHATASE"/>
    <property type="match status" value="1"/>
</dbReference>
<dbReference type="PROSITE" id="PS50238">
    <property type="entry name" value="RHOGAP"/>
    <property type="match status" value="1"/>
</dbReference>
<evidence type="ECO:0000256" key="3">
    <source>
        <dbReference type="ARBA" id="ARBA00022753"/>
    </source>
</evidence>
<dbReference type="GO" id="GO:0030670">
    <property type="term" value="C:phagocytic vesicle membrane"/>
    <property type="evidence" value="ECO:0007669"/>
    <property type="project" value="UniProtKB-SubCell"/>
</dbReference>
<feature type="domain" description="Rho-GAP" evidence="6">
    <location>
        <begin position="1014"/>
        <end position="1213"/>
    </location>
</feature>
<organism evidence="7 8">
    <name type="scientific">Trichobilharzia regenti</name>
    <name type="common">Nasal bird schistosome</name>
    <dbReference type="NCBI Taxonomy" id="157069"/>
    <lineage>
        <taxon>Eukaryota</taxon>
        <taxon>Metazoa</taxon>
        <taxon>Spiralia</taxon>
        <taxon>Lophotrochozoa</taxon>
        <taxon>Platyhelminthes</taxon>
        <taxon>Trematoda</taxon>
        <taxon>Digenea</taxon>
        <taxon>Strigeidida</taxon>
        <taxon>Schistosomatoidea</taxon>
        <taxon>Schistosomatidae</taxon>
        <taxon>Trichobilharzia</taxon>
    </lineage>
</organism>
<dbReference type="SUPFAM" id="SSF48350">
    <property type="entry name" value="GTPase activation domain, GAP"/>
    <property type="match status" value="1"/>
</dbReference>
<protein>
    <recommendedName>
        <fullName evidence="6">Rho-GAP domain-containing protein</fullName>
    </recommendedName>
</protein>
<dbReference type="GO" id="GO:0046856">
    <property type="term" value="P:phosphatidylinositol dephosphorylation"/>
    <property type="evidence" value="ECO:0007669"/>
    <property type="project" value="InterPro"/>
</dbReference>
<dbReference type="PANTHER" id="PTHR11200:SF300">
    <property type="entry name" value="TYPE II INOSITOL 1,4,5-TRISPHOSPHATE 5-PHOSPHATASE"/>
    <property type="match status" value="1"/>
</dbReference>
<dbReference type="InterPro" id="IPR008936">
    <property type="entry name" value="Rho_GTPase_activation_prot"/>
</dbReference>
<proteinExistence type="predicted"/>
<reference evidence="8" key="2">
    <citation type="submission" date="2023-11" db="UniProtKB">
        <authorList>
            <consortium name="WormBaseParasite"/>
        </authorList>
    </citation>
    <scope>IDENTIFICATION</scope>
</reference>
<dbReference type="InterPro" id="IPR000300">
    <property type="entry name" value="IPPc"/>
</dbReference>
<keyword evidence="7" id="KW-1185">Reference proteome</keyword>
<dbReference type="Pfam" id="PF21310">
    <property type="entry name" value="OCRL-like_ASH"/>
    <property type="match status" value="1"/>
</dbReference>
<dbReference type="GO" id="GO:0031901">
    <property type="term" value="C:early endosome membrane"/>
    <property type="evidence" value="ECO:0007669"/>
    <property type="project" value="UniProtKB-SubCell"/>
</dbReference>
<feature type="region of interest" description="Disordered" evidence="5">
    <location>
        <begin position="135"/>
        <end position="156"/>
    </location>
</feature>
<evidence type="ECO:0000256" key="2">
    <source>
        <dbReference type="ARBA" id="ARBA00004580"/>
    </source>
</evidence>
<dbReference type="SMART" id="SM00324">
    <property type="entry name" value="RhoGAP"/>
    <property type="match status" value="1"/>
</dbReference>